<protein>
    <submittedName>
        <fullName evidence="3">Uncharacterized protein</fullName>
    </submittedName>
</protein>
<evidence type="ECO:0000256" key="2">
    <source>
        <dbReference type="SAM" id="Phobius"/>
    </source>
</evidence>
<reference evidence="3" key="1">
    <citation type="submission" date="2013-12" db="EMBL/GenBank/DDBJ databases">
        <authorList>
            <person name="Genoscope - CEA"/>
        </authorList>
    </citation>
    <scope>NUCLEOTIDE SEQUENCE</scope>
    <source>
        <strain evidence="3">CBS 1993</strain>
    </source>
</reference>
<dbReference type="HOGENOM" id="CLU_076919_0_0_1"/>
<organism evidence="3 4">
    <name type="scientific">Kuraishia capsulata CBS 1993</name>
    <dbReference type="NCBI Taxonomy" id="1382522"/>
    <lineage>
        <taxon>Eukaryota</taxon>
        <taxon>Fungi</taxon>
        <taxon>Dikarya</taxon>
        <taxon>Ascomycota</taxon>
        <taxon>Saccharomycotina</taxon>
        <taxon>Pichiomycetes</taxon>
        <taxon>Pichiales</taxon>
        <taxon>Pichiaceae</taxon>
        <taxon>Kuraishia</taxon>
    </lineage>
</organism>
<keyword evidence="2" id="KW-1133">Transmembrane helix</keyword>
<evidence type="ECO:0000313" key="3">
    <source>
        <dbReference type="EMBL" id="CDK28529.1"/>
    </source>
</evidence>
<evidence type="ECO:0000313" key="4">
    <source>
        <dbReference type="Proteomes" id="UP000019384"/>
    </source>
</evidence>
<keyword evidence="2" id="KW-0812">Transmembrane</keyword>
<dbReference type="GeneID" id="34521907"/>
<sequence length="292" mass="32913">MAVQKEARLDQPLPSEAKPTITSTALTPDLASAVMNLTLETKLSRQSGLNSYLFKDVKTVGLLVVIAASVLRYRLADYFEHVHWRLLLKNTHFISDLLQTVLFIITISAGVFVFLARYTEILKEEVEDVKNNTPKYFGLDLKQFAQLPQDVKDSKYNEKGKLSDLAELAALASYVQVVQYRDVPIASIAIARDEASLRILSYGIRRIYVKSGIMSDLLLWVKFKANTIAKNEKSKVDVTVDMYSFENFDRKLLASAGYSKVSDEKLGIWVLDLYGVRKETWKLSVGDASEQS</sequence>
<dbReference type="STRING" id="1382522.W6MPD2"/>
<feature type="transmembrane region" description="Helical" evidence="2">
    <location>
        <begin position="93"/>
        <end position="115"/>
    </location>
</feature>
<dbReference type="AlphaFoldDB" id="W6MPD2"/>
<gene>
    <name evidence="3" type="ORF">KUCA_T00004512001</name>
</gene>
<proteinExistence type="predicted"/>
<dbReference type="Pfam" id="PF11124">
    <property type="entry name" value="Pho86"/>
    <property type="match status" value="1"/>
</dbReference>
<reference evidence="3" key="2">
    <citation type="submission" date="2014-02" db="EMBL/GenBank/DDBJ databases">
        <title>Complete DNA sequence of /Kuraishia capsulata/ illustrates novel genomic features among budding yeasts (/Saccharomycotina/).</title>
        <authorList>
            <person name="Morales L."/>
            <person name="Noel B."/>
            <person name="Porcel B."/>
            <person name="Marcet-Houben M."/>
            <person name="Hullo M-F."/>
            <person name="Sacerdot C."/>
            <person name="Tekaia F."/>
            <person name="Leh-Louis V."/>
            <person name="Despons L."/>
            <person name="Khanna V."/>
            <person name="Aury J-M."/>
            <person name="Barbe V."/>
            <person name="Couloux A."/>
            <person name="Labadie K."/>
            <person name="Pelletier E."/>
            <person name="Souciet J-L."/>
            <person name="Boekhout T."/>
            <person name="Gabaldon T."/>
            <person name="Wincker P."/>
            <person name="Dujon B."/>
        </authorList>
    </citation>
    <scope>NUCLEOTIDE SEQUENCE</scope>
    <source>
        <strain evidence="3">CBS 1993</strain>
    </source>
</reference>
<feature type="transmembrane region" description="Helical" evidence="2">
    <location>
        <begin position="52"/>
        <end position="73"/>
    </location>
</feature>
<dbReference type="EMBL" id="HG793129">
    <property type="protein sequence ID" value="CDK28529.1"/>
    <property type="molecule type" value="Genomic_DNA"/>
</dbReference>
<name>W6MPD2_9ASCO</name>
<dbReference type="RefSeq" id="XP_022460519.1">
    <property type="nucleotide sequence ID" value="XM_022601255.1"/>
</dbReference>
<feature type="region of interest" description="Disordered" evidence="1">
    <location>
        <begin position="1"/>
        <end position="20"/>
    </location>
</feature>
<keyword evidence="4" id="KW-1185">Reference proteome</keyword>
<dbReference type="Proteomes" id="UP000019384">
    <property type="component" value="Unassembled WGS sequence"/>
</dbReference>
<dbReference type="InterPro" id="IPR024297">
    <property type="entry name" value="Pho86"/>
</dbReference>
<accession>W6MPD2</accession>
<dbReference type="OrthoDB" id="4082764at2759"/>
<keyword evidence="2" id="KW-0472">Membrane</keyword>
<evidence type="ECO:0000256" key="1">
    <source>
        <dbReference type="SAM" id="MobiDB-lite"/>
    </source>
</evidence>